<evidence type="ECO:0000313" key="2">
    <source>
        <dbReference type="EnsemblProtists" id="EKX41832"/>
    </source>
</evidence>
<evidence type="ECO:0000313" key="3">
    <source>
        <dbReference type="Proteomes" id="UP000011087"/>
    </source>
</evidence>
<gene>
    <name evidence="1" type="ORF">GUITHDRAFT_141806</name>
</gene>
<reference evidence="2" key="3">
    <citation type="submission" date="2015-06" db="UniProtKB">
        <authorList>
            <consortium name="EnsemblProtists"/>
        </authorList>
    </citation>
    <scope>IDENTIFICATION</scope>
</reference>
<reference evidence="3" key="2">
    <citation type="submission" date="2012-11" db="EMBL/GenBank/DDBJ databases">
        <authorList>
            <person name="Kuo A."/>
            <person name="Curtis B.A."/>
            <person name="Tanifuji G."/>
            <person name="Burki F."/>
            <person name="Gruber A."/>
            <person name="Irimia M."/>
            <person name="Maruyama S."/>
            <person name="Arias M.C."/>
            <person name="Ball S.G."/>
            <person name="Gile G.H."/>
            <person name="Hirakawa Y."/>
            <person name="Hopkins J.F."/>
            <person name="Rensing S.A."/>
            <person name="Schmutz J."/>
            <person name="Symeonidi A."/>
            <person name="Elias M."/>
            <person name="Eveleigh R.J."/>
            <person name="Herman E.K."/>
            <person name="Klute M.J."/>
            <person name="Nakayama T."/>
            <person name="Obornik M."/>
            <person name="Reyes-Prieto A."/>
            <person name="Armbrust E.V."/>
            <person name="Aves S.J."/>
            <person name="Beiko R.G."/>
            <person name="Coutinho P."/>
            <person name="Dacks J.B."/>
            <person name="Durnford D.G."/>
            <person name="Fast N.M."/>
            <person name="Green B.R."/>
            <person name="Grisdale C."/>
            <person name="Hempe F."/>
            <person name="Henrissat B."/>
            <person name="Hoppner M.P."/>
            <person name="Ishida K.-I."/>
            <person name="Kim E."/>
            <person name="Koreny L."/>
            <person name="Kroth P.G."/>
            <person name="Liu Y."/>
            <person name="Malik S.-B."/>
            <person name="Maier U.G."/>
            <person name="McRose D."/>
            <person name="Mock T."/>
            <person name="Neilson J.A."/>
            <person name="Onodera N.T."/>
            <person name="Poole A.M."/>
            <person name="Pritham E.J."/>
            <person name="Richards T.A."/>
            <person name="Rocap G."/>
            <person name="Roy S.W."/>
            <person name="Sarai C."/>
            <person name="Schaack S."/>
            <person name="Shirato S."/>
            <person name="Slamovits C.H."/>
            <person name="Spencer D.F."/>
            <person name="Suzuki S."/>
            <person name="Worden A.Z."/>
            <person name="Zauner S."/>
            <person name="Barry K."/>
            <person name="Bell C."/>
            <person name="Bharti A.K."/>
            <person name="Crow J.A."/>
            <person name="Grimwood J."/>
            <person name="Kramer R."/>
            <person name="Lindquist E."/>
            <person name="Lucas S."/>
            <person name="Salamov A."/>
            <person name="McFadden G.I."/>
            <person name="Lane C.E."/>
            <person name="Keeling P.J."/>
            <person name="Gray M.W."/>
            <person name="Grigoriev I.V."/>
            <person name="Archibald J.M."/>
        </authorList>
    </citation>
    <scope>NUCLEOTIDE SEQUENCE</scope>
    <source>
        <strain evidence="3">CCMP2712</strain>
    </source>
</reference>
<dbReference type="RefSeq" id="XP_005828812.1">
    <property type="nucleotide sequence ID" value="XM_005828755.1"/>
</dbReference>
<name>L1J0L7_GUITC</name>
<dbReference type="PaxDb" id="55529-EKX41832"/>
<organism evidence="1">
    <name type="scientific">Guillardia theta (strain CCMP2712)</name>
    <name type="common">Cryptophyte</name>
    <dbReference type="NCBI Taxonomy" id="905079"/>
    <lineage>
        <taxon>Eukaryota</taxon>
        <taxon>Cryptophyceae</taxon>
        <taxon>Pyrenomonadales</taxon>
        <taxon>Geminigeraceae</taxon>
        <taxon>Guillardia</taxon>
    </lineage>
</organism>
<dbReference type="HOGENOM" id="CLU_734560_0_0_1"/>
<dbReference type="SUPFAM" id="SSF51126">
    <property type="entry name" value="Pectin lyase-like"/>
    <property type="match status" value="1"/>
</dbReference>
<dbReference type="AlphaFoldDB" id="L1J0L7"/>
<dbReference type="EnsemblProtists" id="EKX41832">
    <property type="protein sequence ID" value="EKX41832"/>
    <property type="gene ID" value="GUITHDRAFT_141806"/>
</dbReference>
<keyword evidence="3" id="KW-1185">Reference proteome</keyword>
<accession>L1J0L7</accession>
<evidence type="ECO:0000313" key="1">
    <source>
        <dbReference type="EMBL" id="EKX41832.1"/>
    </source>
</evidence>
<proteinExistence type="predicted"/>
<protein>
    <recommendedName>
        <fullName evidence="4">Right handed beta helix domain-containing protein</fullName>
    </recommendedName>
</protein>
<dbReference type="Proteomes" id="UP000011087">
    <property type="component" value="Unassembled WGS sequence"/>
</dbReference>
<dbReference type="KEGG" id="gtt:GUITHDRAFT_141806"/>
<reference evidence="1 3" key="1">
    <citation type="journal article" date="2012" name="Nature">
        <title>Algal genomes reveal evolutionary mosaicism and the fate of nucleomorphs.</title>
        <authorList>
            <consortium name="DOE Joint Genome Institute"/>
            <person name="Curtis B.A."/>
            <person name="Tanifuji G."/>
            <person name="Burki F."/>
            <person name="Gruber A."/>
            <person name="Irimia M."/>
            <person name="Maruyama S."/>
            <person name="Arias M.C."/>
            <person name="Ball S.G."/>
            <person name="Gile G.H."/>
            <person name="Hirakawa Y."/>
            <person name="Hopkins J.F."/>
            <person name="Kuo A."/>
            <person name="Rensing S.A."/>
            <person name="Schmutz J."/>
            <person name="Symeonidi A."/>
            <person name="Elias M."/>
            <person name="Eveleigh R.J."/>
            <person name="Herman E.K."/>
            <person name="Klute M.J."/>
            <person name="Nakayama T."/>
            <person name="Obornik M."/>
            <person name="Reyes-Prieto A."/>
            <person name="Armbrust E.V."/>
            <person name="Aves S.J."/>
            <person name="Beiko R.G."/>
            <person name="Coutinho P."/>
            <person name="Dacks J.B."/>
            <person name="Durnford D.G."/>
            <person name="Fast N.M."/>
            <person name="Green B.R."/>
            <person name="Grisdale C.J."/>
            <person name="Hempel F."/>
            <person name="Henrissat B."/>
            <person name="Hoppner M.P."/>
            <person name="Ishida K."/>
            <person name="Kim E."/>
            <person name="Koreny L."/>
            <person name="Kroth P.G."/>
            <person name="Liu Y."/>
            <person name="Malik S.B."/>
            <person name="Maier U.G."/>
            <person name="McRose D."/>
            <person name="Mock T."/>
            <person name="Neilson J.A."/>
            <person name="Onodera N.T."/>
            <person name="Poole A.M."/>
            <person name="Pritham E.J."/>
            <person name="Richards T.A."/>
            <person name="Rocap G."/>
            <person name="Roy S.W."/>
            <person name="Sarai C."/>
            <person name="Schaack S."/>
            <person name="Shirato S."/>
            <person name="Slamovits C.H."/>
            <person name="Spencer D.F."/>
            <person name="Suzuki S."/>
            <person name="Worden A.Z."/>
            <person name="Zauner S."/>
            <person name="Barry K."/>
            <person name="Bell C."/>
            <person name="Bharti A.K."/>
            <person name="Crow J.A."/>
            <person name="Grimwood J."/>
            <person name="Kramer R."/>
            <person name="Lindquist E."/>
            <person name="Lucas S."/>
            <person name="Salamov A."/>
            <person name="McFadden G.I."/>
            <person name="Lane C.E."/>
            <person name="Keeling P.J."/>
            <person name="Gray M.W."/>
            <person name="Grigoriev I.V."/>
            <person name="Archibald J.M."/>
        </authorList>
    </citation>
    <scope>NUCLEOTIDE SEQUENCE</scope>
    <source>
        <strain evidence="1 3">CCMP2712</strain>
    </source>
</reference>
<evidence type="ECO:0008006" key="4">
    <source>
        <dbReference type="Google" id="ProtNLM"/>
    </source>
</evidence>
<dbReference type="InterPro" id="IPR011050">
    <property type="entry name" value="Pectin_lyase_fold/virulence"/>
</dbReference>
<sequence>MHLRPLQLKAALVGHSSASRGCLSLRGGLLDTSRPSDVVMSETTVATEGSTFVDVCNDVSLCRDALPLVKASEHLSSEPGNQTVPPNSEVRIRMEPTTYNLTCEGDLPIIRRMLLYGTKKPEKNASTLIGSAQIDEQHISGGGRFKFLNGSAGSILQGVSLQYSLLHCVIISKSGQGMLSSCTIGGYDEERQSGTGITLFGSQSECIVEDCTIEFCFGSCIAVILNGTAKIKVNVTLKDPDILPPPLIMSQWLATKPRYKWDKERGTWLYKGRSKEGIQARKAFFDSVRRPEEVDLHQVNKEIRKMKLDYRGFDQRSRQTGKWKRFVRACMETKDITYRYRAALGHPGNPPVPRNRHFKGIRKNPVLKRKGRSIHLK</sequence>
<dbReference type="GeneID" id="17298476"/>
<dbReference type="EMBL" id="JH993021">
    <property type="protein sequence ID" value="EKX41832.1"/>
    <property type="molecule type" value="Genomic_DNA"/>
</dbReference>